<dbReference type="AlphaFoldDB" id="A0AA35XG68"/>
<dbReference type="InterPro" id="IPR040749">
    <property type="entry name" value="BRCC36_C"/>
</dbReference>
<evidence type="ECO:0000256" key="3">
    <source>
        <dbReference type="ARBA" id="ARBA00022723"/>
    </source>
</evidence>
<dbReference type="SMART" id="SM00232">
    <property type="entry name" value="JAB_MPN"/>
    <property type="match status" value="1"/>
</dbReference>
<keyword evidence="11" id="KW-1185">Reference proteome</keyword>
<sequence>MVVSVVELAADAYLTCLTHALTTEKEEVMGLLLGEMRDGGRVAFISSAYAMRRSDKQADRVEIHPEQLSAAAMEAERLALKLQRPIQVLGWYHSHPHITVWPSHVDVGTQADYQLMDENFIGLIFSCFNDSDKRCSAQLICFQSYSPTEGSRLEYLQLPVKILPSPHSTLSGACVSALAHLPEILLEEEQESYATCQRYCENDLLTKIHNGAVYTQRLTHIQQVVCGPVIQTLEEQLQRTQSSLEDLRHRKTQLKLKLEQAEQTRPQKINVSEA</sequence>
<evidence type="ECO:0000256" key="8">
    <source>
        <dbReference type="SAM" id="Coils"/>
    </source>
</evidence>
<dbReference type="GO" id="GO:0070536">
    <property type="term" value="P:protein K63-linked deubiquitination"/>
    <property type="evidence" value="ECO:0007669"/>
    <property type="project" value="InterPro"/>
</dbReference>
<dbReference type="Proteomes" id="UP001174909">
    <property type="component" value="Unassembled WGS sequence"/>
</dbReference>
<evidence type="ECO:0000256" key="1">
    <source>
        <dbReference type="ARBA" id="ARBA00008021"/>
    </source>
</evidence>
<dbReference type="SUPFAM" id="SSF102712">
    <property type="entry name" value="JAB1/MPN domain"/>
    <property type="match status" value="1"/>
</dbReference>
<keyword evidence="2" id="KW-0645">Protease</keyword>
<dbReference type="GO" id="GO:0070552">
    <property type="term" value="C:BRISC complex"/>
    <property type="evidence" value="ECO:0007669"/>
    <property type="project" value="InterPro"/>
</dbReference>
<keyword evidence="8" id="KW-0175">Coiled coil</keyword>
<dbReference type="Pfam" id="PF18110">
    <property type="entry name" value="BRCC36_C"/>
    <property type="match status" value="1"/>
</dbReference>
<keyword evidence="4" id="KW-0833">Ubl conjugation pathway</keyword>
<keyword evidence="7" id="KW-0482">Metalloprotease</keyword>
<dbReference type="GO" id="GO:0046872">
    <property type="term" value="F:metal ion binding"/>
    <property type="evidence" value="ECO:0007669"/>
    <property type="project" value="UniProtKB-KW"/>
</dbReference>
<dbReference type="Pfam" id="PF01398">
    <property type="entry name" value="JAB"/>
    <property type="match status" value="1"/>
</dbReference>
<keyword evidence="5" id="KW-0378">Hydrolase</keyword>
<dbReference type="GO" id="GO:0006281">
    <property type="term" value="P:DNA repair"/>
    <property type="evidence" value="ECO:0007669"/>
    <property type="project" value="InterPro"/>
</dbReference>
<dbReference type="GO" id="GO:0008237">
    <property type="term" value="F:metallopeptidase activity"/>
    <property type="evidence" value="ECO:0007669"/>
    <property type="project" value="UniProtKB-KW"/>
</dbReference>
<evidence type="ECO:0000313" key="11">
    <source>
        <dbReference type="Proteomes" id="UP001174909"/>
    </source>
</evidence>
<keyword evidence="3" id="KW-0479">Metal-binding</keyword>
<feature type="domain" description="MPN" evidence="9">
    <location>
        <begin position="6"/>
        <end position="144"/>
    </location>
</feature>
<gene>
    <name evidence="10" type="ORF">GBAR_LOCUS28034</name>
</gene>
<organism evidence="10 11">
    <name type="scientific">Geodia barretti</name>
    <name type="common">Barrett's horny sponge</name>
    <dbReference type="NCBI Taxonomy" id="519541"/>
    <lineage>
        <taxon>Eukaryota</taxon>
        <taxon>Metazoa</taxon>
        <taxon>Porifera</taxon>
        <taxon>Demospongiae</taxon>
        <taxon>Heteroscleromorpha</taxon>
        <taxon>Tetractinellida</taxon>
        <taxon>Astrophorina</taxon>
        <taxon>Geodiidae</taxon>
        <taxon>Geodia</taxon>
    </lineage>
</organism>
<dbReference type="GO" id="GO:0006508">
    <property type="term" value="P:proteolysis"/>
    <property type="evidence" value="ECO:0007669"/>
    <property type="project" value="UniProtKB-KW"/>
</dbReference>
<dbReference type="PANTHER" id="PTHR10410">
    <property type="entry name" value="EUKARYOTIC TRANSLATION INITIATION FACTOR 3 -RELATED"/>
    <property type="match status" value="1"/>
</dbReference>
<dbReference type="InterPro" id="IPR000555">
    <property type="entry name" value="JAMM/MPN+_dom"/>
</dbReference>
<evidence type="ECO:0000256" key="2">
    <source>
        <dbReference type="ARBA" id="ARBA00022670"/>
    </source>
</evidence>
<dbReference type="CDD" id="cd08068">
    <property type="entry name" value="MPN_BRCC36"/>
    <property type="match status" value="1"/>
</dbReference>
<keyword evidence="6" id="KW-0862">Zinc</keyword>
<dbReference type="GO" id="GO:0004843">
    <property type="term" value="F:cysteine-type deubiquitinase activity"/>
    <property type="evidence" value="ECO:0007669"/>
    <property type="project" value="InterPro"/>
</dbReference>
<comment type="similarity">
    <text evidence="1">Belongs to the peptidase M67A family. BRCC36 subfamily.</text>
</comment>
<dbReference type="InterPro" id="IPR037518">
    <property type="entry name" value="MPN"/>
</dbReference>
<name>A0AA35XG68_GEOBA</name>
<accession>A0AA35XG68</accession>
<dbReference type="InterPro" id="IPR033860">
    <property type="entry name" value="MPN_BRCC36"/>
</dbReference>
<evidence type="ECO:0000313" key="10">
    <source>
        <dbReference type="EMBL" id="CAI8051176.1"/>
    </source>
</evidence>
<proteinExistence type="inferred from homology"/>
<evidence type="ECO:0000256" key="5">
    <source>
        <dbReference type="ARBA" id="ARBA00022801"/>
    </source>
</evidence>
<evidence type="ECO:0000256" key="6">
    <source>
        <dbReference type="ARBA" id="ARBA00022833"/>
    </source>
</evidence>
<reference evidence="10" key="1">
    <citation type="submission" date="2023-03" db="EMBL/GenBank/DDBJ databases">
        <authorList>
            <person name="Steffen K."/>
            <person name="Cardenas P."/>
        </authorList>
    </citation>
    <scope>NUCLEOTIDE SEQUENCE</scope>
</reference>
<dbReference type="PROSITE" id="PS50249">
    <property type="entry name" value="MPN"/>
    <property type="match status" value="1"/>
</dbReference>
<dbReference type="InterPro" id="IPR050242">
    <property type="entry name" value="JAMM_MPN+_peptidase_M67A"/>
</dbReference>
<evidence type="ECO:0000256" key="7">
    <source>
        <dbReference type="ARBA" id="ARBA00023049"/>
    </source>
</evidence>
<feature type="coiled-coil region" evidence="8">
    <location>
        <begin position="230"/>
        <end position="264"/>
    </location>
</feature>
<comment type="caution">
    <text evidence="10">The sequence shown here is derived from an EMBL/GenBank/DDBJ whole genome shotgun (WGS) entry which is preliminary data.</text>
</comment>
<protein>
    <submittedName>
        <fullName evidence="10">Lys-63-specific deubiquitinase BRCC36</fullName>
    </submittedName>
</protein>
<dbReference type="EMBL" id="CASHTH010003906">
    <property type="protein sequence ID" value="CAI8051176.1"/>
    <property type="molecule type" value="Genomic_DNA"/>
</dbReference>
<dbReference type="Gene3D" id="3.40.140.10">
    <property type="entry name" value="Cytidine Deaminase, domain 2"/>
    <property type="match status" value="1"/>
</dbReference>
<evidence type="ECO:0000259" key="9">
    <source>
        <dbReference type="PROSITE" id="PS50249"/>
    </source>
</evidence>
<evidence type="ECO:0000256" key="4">
    <source>
        <dbReference type="ARBA" id="ARBA00022786"/>
    </source>
</evidence>